<dbReference type="OrthoDB" id="9813646at2"/>
<keyword evidence="1" id="KW-0472">Membrane</keyword>
<feature type="transmembrane region" description="Helical" evidence="1">
    <location>
        <begin position="6"/>
        <end position="26"/>
    </location>
</feature>
<evidence type="ECO:0000313" key="3">
    <source>
        <dbReference type="Proteomes" id="UP000198870"/>
    </source>
</evidence>
<keyword evidence="3" id="KW-1185">Reference proteome</keyword>
<dbReference type="AlphaFoldDB" id="A0A1G5HIA0"/>
<dbReference type="Proteomes" id="UP000198870">
    <property type="component" value="Unassembled WGS sequence"/>
</dbReference>
<proteinExistence type="predicted"/>
<name>A0A1G5HIA0_9BACT</name>
<protein>
    <submittedName>
        <fullName evidence="2">Uncharacterized protein</fullName>
    </submittedName>
</protein>
<gene>
    <name evidence="2" type="ORF">SAMN05216233_11444</name>
</gene>
<dbReference type="STRING" id="419481.SAMN05216233_11444"/>
<keyword evidence="1" id="KW-1133">Transmembrane helix</keyword>
<organism evidence="2 3">
    <name type="scientific">Desulfoluna spongiiphila</name>
    <dbReference type="NCBI Taxonomy" id="419481"/>
    <lineage>
        <taxon>Bacteria</taxon>
        <taxon>Pseudomonadati</taxon>
        <taxon>Thermodesulfobacteriota</taxon>
        <taxon>Desulfobacteria</taxon>
        <taxon>Desulfobacterales</taxon>
        <taxon>Desulfolunaceae</taxon>
        <taxon>Desulfoluna</taxon>
    </lineage>
</organism>
<dbReference type="RefSeq" id="WP_092212475.1">
    <property type="nucleotide sequence ID" value="NZ_FMUX01000014.1"/>
</dbReference>
<evidence type="ECO:0000313" key="2">
    <source>
        <dbReference type="EMBL" id="SCY63209.1"/>
    </source>
</evidence>
<evidence type="ECO:0000256" key="1">
    <source>
        <dbReference type="SAM" id="Phobius"/>
    </source>
</evidence>
<keyword evidence="1" id="KW-0812">Transmembrane</keyword>
<dbReference type="EMBL" id="FMUX01000014">
    <property type="protein sequence ID" value="SCY63209.1"/>
    <property type="molecule type" value="Genomic_DNA"/>
</dbReference>
<reference evidence="2 3" key="1">
    <citation type="submission" date="2016-10" db="EMBL/GenBank/DDBJ databases">
        <authorList>
            <person name="de Groot N.N."/>
        </authorList>
    </citation>
    <scope>NUCLEOTIDE SEQUENCE [LARGE SCALE GENOMIC DNA]</scope>
    <source>
        <strain evidence="2 3">AA1</strain>
    </source>
</reference>
<accession>A0A1G5HIA0</accession>
<sequence>MNKWKFGFGAAVVLIIAGWISWTFFIPSEDIKKGVKDLRADAVGLDRVITHTLYDGSKKTWSGRIKIFPFPTEGGGGGGFSFLDEDGKKIICGPGWRIEEK</sequence>